<gene>
    <name evidence="2" type="ORF">SFRICE_002230</name>
</gene>
<keyword evidence="1" id="KW-0732">Signal</keyword>
<name>A0A2H1V3V9_SPOFR</name>
<sequence length="85" mass="9311">MLVIVVSVIAVSTNANWDGDATSINTVSVDSAIATETVKPTYSVTARQSLRYISQNAAHEYEPLAWLDTSRVPRQTVTFVSEYFG</sequence>
<feature type="signal peptide" evidence="1">
    <location>
        <begin position="1"/>
        <end position="15"/>
    </location>
</feature>
<proteinExistence type="predicted"/>
<evidence type="ECO:0000256" key="1">
    <source>
        <dbReference type="SAM" id="SignalP"/>
    </source>
</evidence>
<dbReference type="EMBL" id="ODYU01000561">
    <property type="protein sequence ID" value="SOQ35528.1"/>
    <property type="molecule type" value="Genomic_DNA"/>
</dbReference>
<protein>
    <submittedName>
        <fullName evidence="2">SFRICE_002230</fullName>
    </submittedName>
</protein>
<accession>A0A2H1V3V9</accession>
<dbReference type="AlphaFoldDB" id="A0A2H1V3V9"/>
<evidence type="ECO:0000313" key="2">
    <source>
        <dbReference type="EMBL" id="SOQ35528.1"/>
    </source>
</evidence>
<reference evidence="2" key="1">
    <citation type="submission" date="2016-07" db="EMBL/GenBank/DDBJ databases">
        <authorList>
            <person name="Bretaudeau A."/>
        </authorList>
    </citation>
    <scope>NUCLEOTIDE SEQUENCE</scope>
    <source>
        <strain evidence="2">Rice</strain>
        <tissue evidence="2">Whole body</tissue>
    </source>
</reference>
<feature type="chain" id="PRO_5013581166" evidence="1">
    <location>
        <begin position="16"/>
        <end position="85"/>
    </location>
</feature>
<organism evidence="2">
    <name type="scientific">Spodoptera frugiperda</name>
    <name type="common">Fall armyworm</name>
    <dbReference type="NCBI Taxonomy" id="7108"/>
    <lineage>
        <taxon>Eukaryota</taxon>
        <taxon>Metazoa</taxon>
        <taxon>Ecdysozoa</taxon>
        <taxon>Arthropoda</taxon>
        <taxon>Hexapoda</taxon>
        <taxon>Insecta</taxon>
        <taxon>Pterygota</taxon>
        <taxon>Neoptera</taxon>
        <taxon>Endopterygota</taxon>
        <taxon>Lepidoptera</taxon>
        <taxon>Glossata</taxon>
        <taxon>Ditrysia</taxon>
        <taxon>Noctuoidea</taxon>
        <taxon>Noctuidae</taxon>
        <taxon>Amphipyrinae</taxon>
        <taxon>Spodoptera</taxon>
    </lineage>
</organism>